<dbReference type="PROSITE" id="PS50001">
    <property type="entry name" value="SH2"/>
    <property type="match status" value="1"/>
</dbReference>
<feature type="domain" description="SH2" evidence="4">
    <location>
        <begin position="23"/>
        <end position="100"/>
    </location>
</feature>
<organism evidence="5 6">
    <name type="scientific">Monosiga brevicollis</name>
    <name type="common">Choanoflagellate</name>
    <dbReference type="NCBI Taxonomy" id="81824"/>
    <lineage>
        <taxon>Eukaryota</taxon>
        <taxon>Choanoflagellata</taxon>
        <taxon>Craspedida</taxon>
        <taxon>Salpingoecidae</taxon>
        <taxon>Monosiga</taxon>
    </lineage>
</organism>
<dbReference type="SUPFAM" id="SSF55550">
    <property type="entry name" value="SH2 domain"/>
    <property type="match status" value="1"/>
</dbReference>
<keyword evidence="1 2" id="KW-0727">SH2 domain</keyword>
<feature type="region of interest" description="Disordered" evidence="3">
    <location>
        <begin position="190"/>
        <end position="220"/>
    </location>
</feature>
<proteinExistence type="predicted"/>
<dbReference type="CDD" id="cd00173">
    <property type="entry name" value="SH2"/>
    <property type="match status" value="1"/>
</dbReference>
<evidence type="ECO:0000259" key="4">
    <source>
        <dbReference type="PROSITE" id="PS50001"/>
    </source>
</evidence>
<dbReference type="GO" id="GO:0016477">
    <property type="term" value="P:cell migration"/>
    <property type="evidence" value="ECO:0000318"/>
    <property type="project" value="GO_Central"/>
</dbReference>
<dbReference type="Proteomes" id="UP000001357">
    <property type="component" value="Unassembled WGS sequence"/>
</dbReference>
<evidence type="ECO:0000256" key="3">
    <source>
        <dbReference type="SAM" id="MobiDB-lite"/>
    </source>
</evidence>
<name>A9USG6_MONBE</name>
<dbReference type="Pfam" id="PF00017">
    <property type="entry name" value="SH2"/>
    <property type="match status" value="1"/>
</dbReference>
<sequence length="251" mass="27938">MHLCPRCVSYEIPRICGLQECDWFHGCLSSEEAERRLKRDDSALGDFLIRLSHNEEHGGNHFVLSCRSSPSKVTHVVLIGEAGSWGLSFAKTFQTIQELITETMKGDAIDRAAIADRETVHGSCPSCTMAMANNADLFCCNCGARVRSTEAAIDHYDRAKGHELGLGSCEPSMSRPCSKRIEWLLAMTKEKKQRRKEKEKKKKKKKRKKQRTCSGSHGGGKAVLVELTTLEKRASIGNQTPWSTRNCAPDA</sequence>
<dbReference type="KEGG" id="mbr:MONBRDRAFT_35896"/>
<dbReference type="GO" id="GO:0007167">
    <property type="term" value="P:enzyme-linked receptor protein signaling pathway"/>
    <property type="evidence" value="ECO:0000318"/>
    <property type="project" value="GO_Central"/>
</dbReference>
<dbReference type="RefSeq" id="XP_001743383.1">
    <property type="nucleotide sequence ID" value="XM_001743331.1"/>
</dbReference>
<evidence type="ECO:0000256" key="1">
    <source>
        <dbReference type="ARBA" id="ARBA00022999"/>
    </source>
</evidence>
<dbReference type="GO" id="GO:0035591">
    <property type="term" value="F:signaling adaptor activity"/>
    <property type="evidence" value="ECO:0000318"/>
    <property type="project" value="GO_Central"/>
</dbReference>
<dbReference type="GO" id="GO:0030971">
    <property type="term" value="F:receptor tyrosine kinase binding"/>
    <property type="evidence" value="ECO:0000318"/>
    <property type="project" value="GO_Central"/>
</dbReference>
<dbReference type="EMBL" id="CH991544">
    <property type="protein sequence ID" value="EDQ92097.1"/>
    <property type="molecule type" value="Genomic_DNA"/>
</dbReference>
<dbReference type="InterPro" id="IPR000980">
    <property type="entry name" value="SH2"/>
</dbReference>
<dbReference type="Gene3D" id="3.30.505.10">
    <property type="entry name" value="SH2 domain"/>
    <property type="match status" value="1"/>
</dbReference>
<feature type="compositionally biased region" description="Basic residues" evidence="3">
    <location>
        <begin position="191"/>
        <end position="211"/>
    </location>
</feature>
<dbReference type="PANTHER" id="PTHR19969:SF5">
    <property type="entry name" value="CRK-LIKE PROTEIN"/>
    <property type="match status" value="1"/>
</dbReference>
<evidence type="ECO:0000313" key="6">
    <source>
        <dbReference type="Proteomes" id="UP000001357"/>
    </source>
</evidence>
<dbReference type="PANTHER" id="PTHR19969">
    <property type="entry name" value="SH2-SH3 ADAPTOR PROTEIN-RELATED"/>
    <property type="match status" value="1"/>
</dbReference>
<protein>
    <recommendedName>
        <fullName evidence="4">SH2 domain-containing protein</fullName>
    </recommendedName>
</protein>
<dbReference type="GO" id="GO:0005737">
    <property type="term" value="C:cytoplasm"/>
    <property type="evidence" value="ECO:0000318"/>
    <property type="project" value="GO_Central"/>
</dbReference>
<accession>A9USG6</accession>
<dbReference type="InterPro" id="IPR036860">
    <property type="entry name" value="SH2_dom_sf"/>
</dbReference>
<dbReference type="GeneID" id="5888267"/>
<evidence type="ECO:0000256" key="2">
    <source>
        <dbReference type="PROSITE-ProRule" id="PRU00191"/>
    </source>
</evidence>
<dbReference type="SMART" id="SM00252">
    <property type="entry name" value="SH2"/>
    <property type="match status" value="1"/>
</dbReference>
<keyword evidence="6" id="KW-1185">Reference proteome</keyword>
<dbReference type="InParanoid" id="A9USG6"/>
<evidence type="ECO:0000313" key="5">
    <source>
        <dbReference type="EMBL" id="EDQ92097.1"/>
    </source>
</evidence>
<gene>
    <name evidence="5" type="ORF">MONBRDRAFT_35896</name>
</gene>
<dbReference type="AlphaFoldDB" id="A9USG6"/>
<reference evidence="5 6" key="1">
    <citation type="journal article" date="2008" name="Nature">
        <title>The genome of the choanoflagellate Monosiga brevicollis and the origin of metazoans.</title>
        <authorList>
            <consortium name="JGI Sequencing"/>
            <person name="King N."/>
            <person name="Westbrook M.J."/>
            <person name="Young S.L."/>
            <person name="Kuo A."/>
            <person name="Abedin M."/>
            <person name="Chapman J."/>
            <person name="Fairclough S."/>
            <person name="Hellsten U."/>
            <person name="Isogai Y."/>
            <person name="Letunic I."/>
            <person name="Marr M."/>
            <person name="Pincus D."/>
            <person name="Putnam N."/>
            <person name="Rokas A."/>
            <person name="Wright K.J."/>
            <person name="Zuzow R."/>
            <person name="Dirks W."/>
            <person name="Good M."/>
            <person name="Goodstein D."/>
            <person name="Lemons D."/>
            <person name="Li W."/>
            <person name="Lyons J.B."/>
            <person name="Morris A."/>
            <person name="Nichols S."/>
            <person name="Richter D.J."/>
            <person name="Salamov A."/>
            <person name="Bork P."/>
            <person name="Lim W.A."/>
            <person name="Manning G."/>
            <person name="Miller W.T."/>
            <person name="McGinnis W."/>
            <person name="Shapiro H."/>
            <person name="Tjian R."/>
            <person name="Grigoriev I.V."/>
            <person name="Rokhsar D."/>
        </authorList>
    </citation>
    <scope>NUCLEOTIDE SEQUENCE [LARGE SCALE GENOMIC DNA]</scope>
    <source>
        <strain evidence="6">MX1 / ATCC 50154</strain>
    </source>
</reference>
<dbReference type="InterPro" id="IPR051184">
    <property type="entry name" value="Tyrosine-phos_adapter"/>
</dbReference>